<dbReference type="Gene3D" id="3.40.630.30">
    <property type="match status" value="1"/>
</dbReference>
<evidence type="ECO:0000256" key="1">
    <source>
        <dbReference type="ARBA" id="ARBA00005395"/>
    </source>
</evidence>
<gene>
    <name evidence="6" type="ORF">MNBD_ALPHA03-885</name>
</gene>
<keyword evidence="4 6" id="KW-0012">Acyltransferase</keyword>
<keyword evidence="3 6" id="KW-0808">Transferase</keyword>
<evidence type="ECO:0000313" key="6">
    <source>
        <dbReference type="EMBL" id="VAX08203.1"/>
    </source>
</evidence>
<dbReference type="InterPro" id="IPR006464">
    <property type="entry name" value="AcTrfase_RimI/Ard1"/>
</dbReference>
<name>A0A3B1B8F1_9ZZZZ</name>
<evidence type="ECO:0000256" key="4">
    <source>
        <dbReference type="ARBA" id="ARBA00023315"/>
    </source>
</evidence>
<dbReference type="GO" id="GO:0008080">
    <property type="term" value="F:N-acetyltransferase activity"/>
    <property type="evidence" value="ECO:0007669"/>
    <property type="project" value="InterPro"/>
</dbReference>
<dbReference type="NCBIfam" id="TIGR01575">
    <property type="entry name" value="rimI"/>
    <property type="match status" value="1"/>
</dbReference>
<dbReference type="Pfam" id="PF00583">
    <property type="entry name" value="Acetyltransf_1"/>
    <property type="match status" value="1"/>
</dbReference>
<sequence length="153" mass="17425">MTISFAVYDGLAKGIIAEKLSKIHRLSFQGSVEQIWTPVEISSLLLNPDTRAMTIWQNAQVTGFLMWRQAREEAEILTLCILPAFRGQGMGSQILQKFYLLAAKNKIAEIFLEVRENNAAAISLYEKNAFKAVGRRKNYYSDKDALIMKYIMK</sequence>
<protein>
    <submittedName>
        <fullName evidence="6">Ribosomal-protein-S18p-alanine acetyltransferase</fullName>
        <ecNumber evidence="6">2.3.1.-</ecNumber>
    </submittedName>
</protein>
<dbReference type="EC" id="2.3.1.-" evidence="6"/>
<accession>A0A3B1B8F1</accession>
<dbReference type="PANTHER" id="PTHR43420:SF12">
    <property type="entry name" value="N-ACETYLTRANSFERASE DOMAIN-CONTAINING PROTEIN"/>
    <property type="match status" value="1"/>
</dbReference>
<evidence type="ECO:0000259" key="5">
    <source>
        <dbReference type="PROSITE" id="PS51186"/>
    </source>
</evidence>
<organism evidence="6">
    <name type="scientific">hydrothermal vent metagenome</name>
    <dbReference type="NCBI Taxonomy" id="652676"/>
    <lineage>
        <taxon>unclassified sequences</taxon>
        <taxon>metagenomes</taxon>
        <taxon>ecological metagenomes</taxon>
    </lineage>
</organism>
<comment type="similarity">
    <text evidence="1">Belongs to the acetyltransferase family. RimI subfamily.</text>
</comment>
<dbReference type="CDD" id="cd04301">
    <property type="entry name" value="NAT_SF"/>
    <property type="match status" value="1"/>
</dbReference>
<evidence type="ECO:0000256" key="2">
    <source>
        <dbReference type="ARBA" id="ARBA00022490"/>
    </source>
</evidence>
<dbReference type="InterPro" id="IPR000182">
    <property type="entry name" value="GNAT_dom"/>
</dbReference>
<dbReference type="PROSITE" id="PS51186">
    <property type="entry name" value="GNAT"/>
    <property type="match status" value="1"/>
</dbReference>
<dbReference type="PANTHER" id="PTHR43420">
    <property type="entry name" value="ACETYLTRANSFERASE"/>
    <property type="match status" value="1"/>
</dbReference>
<feature type="domain" description="N-acetyltransferase" evidence="5">
    <location>
        <begin position="10"/>
        <end position="153"/>
    </location>
</feature>
<reference evidence="6" key="1">
    <citation type="submission" date="2018-06" db="EMBL/GenBank/DDBJ databases">
        <authorList>
            <person name="Zhirakovskaya E."/>
        </authorList>
    </citation>
    <scope>NUCLEOTIDE SEQUENCE</scope>
</reference>
<keyword evidence="2" id="KW-0963">Cytoplasm</keyword>
<dbReference type="SUPFAM" id="SSF55729">
    <property type="entry name" value="Acyl-CoA N-acyltransferases (Nat)"/>
    <property type="match status" value="1"/>
</dbReference>
<dbReference type="InterPro" id="IPR016181">
    <property type="entry name" value="Acyl_CoA_acyltransferase"/>
</dbReference>
<dbReference type="InterPro" id="IPR050680">
    <property type="entry name" value="YpeA/RimI_acetyltransf"/>
</dbReference>
<proteinExistence type="inferred from homology"/>
<evidence type="ECO:0000256" key="3">
    <source>
        <dbReference type="ARBA" id="ARBA00022679"/>
    </source>
</evidence>
<dbReference type="AlphaFoldDB" id="A0A3B1B8F1"/>
<dbReference type="EMBL" id="UOFW01000236">
    <property type="protein sequence ID" value="VAX08203.1"/>
    <property type="molecule type" value="Genomic_DNA"/>
</dbReference>